<dbReference type="RefSeq" id="XP_031022654.1">
    <property type="nucleotide sequence ID" value="XM_031171393.1"/>
</dbReference>
<feature type="domain" description="Tyrosine-protein phosphatase" evidence="6">
    <location>
        <begin position="902"/>
        <end position="1050"/>
    </location>
</feature>
<dbReference type="AlphaFoldDB" id="A0A507BV71"/>
<dbReference type="SUPFAM" id="SSF52821">
    <property type="entry name" value="Rhodanese/Cell cycle control phosphatase"/>
    <property type="match status" value="1"/>
</dbReference>
<evidence type="ECO:0000256" key="4">
    <source>
        <dbReference type="ARBA" id="ARBA00022912"/>
    </source>
</evidence>
<dbReference type="PROSITE" id="PS50206">
    <property type="entry name" value="RHODANESE_3"/>
    <property type="match status" value="1"/>
</dbReference>
<reference evidence="9 10" key="1">
    <citation type="journal article" date="2019" name="Sci. Rep.">
        <title>Comparative genomics of chytrid fungi reveal insights into the obligate biotrophic and pathogenic lifestyle of Synchytrium endobioticum.</title>
        <authorList>
            <person name="van de Vossenberg B.T.L.H."/>
            <person name="Warris S."/>
            <person name="Nguyen H.D.T."/>
            <person name="van Gent-Pelzer M.P.E."/>
            <person name="Joly D.L."/>
            <person name="van de Geest H.C."/>
            <person name="Bonants P.J.M."/>
            <person name="Smith D.S."/>
            <person name="Levesque C.A."/>
            <person name="van der Lee T.A.J."/>
        </authorList>
    </citation>
    <scope>NUCLEOTIDE SEQUENCE [LARGE SCALE GENOMIC DNA]</scope>
    <source>
        <strain evidence="9 10">JEL517</strain>
    </source>
</reference>
<dbReference type="Pfam" id="PF00782">
    <property type="entry name" value="DSPc"/>
    <property type="match status" value="1"/>
</dbReference>
<sequence length="1059" mass="114489">MREPLLPSLATVSGTSEAPKQSASTIHTPDSLNFGFKKSTSSKALLHDATTPGSEEPPRSSVTSLSDRFFLPSLHERTQSRRSSMTNWVSQIDAIYSKNAKSSDDLSAMTRMNNNGGAMSTDDLTKMSMNGRGSGSRKSSADEDGDSETTRTPVSGEATDIPEPVMPEMNRSDSEIPKPTAVVETASIPSASNVMAPLQAIPSATATLLAHKQLQALRMGSQSSIPEMDGETAEDDDEMFIKRSTSRSSMKLDRILGPRQDSNASLDKAIDSIIQARPRHAPDSPKPEKRPLSSLITFERPISTRALNRPLSATALNTDSDGSVTPSGRSIDSKPSLLGMEKSPLTDRKQQKSSLPNSPSLEHKSPHSPAGLSKALQQISHVFSSSFRKQRSQQDIEIVTPEDTSSNHSIHSVHSRGETHVPSDVGSPEMPKLLRRSKSRISNGGSPGMGSLQSLHSSHEDVSRGPSKNNSNVDLYHGENGGVVASRAIPEEAQAAGDTKVEKKKGFGLPSLPSIHLGLSKLKSSNSLKHLSELVADPVLPSQDKPIVDLPPPPPKANGACAILASAVISHLLENTPDEKLTKRQHVIASLPQRSNILLIDMRPTHEFVQEHIVGSVNVNLPPIVIKRFRKGVISAFSIDPFLLADTKTEFETWRRKCSAEPSTPRYVVVYDDDMTEQDAESEAWCMVSVLLLGLADHLYDVSSGRKFSTTDGLPGVQESRRATVGYVRGGFKELQSIPSSQPLIRASIALPQVNSIPPMSSLQFGSSITDSDSLSGGILSSTPSSLPLNSFLGENGPMKRGGRKASAFSINTATTAQPRRLTMANNQRPCLLRDAGSPQVRELRAGSFAPTVLSDITGSTPSHSTVSEPRMVSLVGDGDLNQQNDASSPLSASDMPTPTEPYSQILDWLYLGSDTVPTSLDAVDSLRKLGVTHVLNMAKEIRDDAVEHDGRFVFKWIKTEDSSDHAMEEPLVEAVDFIQNAHKTPGSIVFVHCKAGKSRSATAVLAWLITHNNMTLKEAYQHVRLKRPEASPNLGFFAVLMRMEQDIRGTVTIEQPNQ</sequence>
<dbReference type="PROSITE" id="PS50056">
    <property type="entry name" value="TYR_PHOSPHATASE_2"/>
    <property type="match status" value="1"/>
</dbReference>
<dbReference type="OrthoDB" id="273181at2759"/>
<dbReference type="InterPro" id="IPR020422">
    <property type="entry name" value="TYR_PHOSPHATASE_DUAL_dom"/>
</dbReference>
<evidence type="ECO:0000256" key="2">
    <source>
        <dbReference type="ARBA" id="ARBA00013064"/>
    </source>
</evidence>
<dbReference type="SUPFAM" id="SSF52799">
    <property type="entry name" value="(Phosphotyrosine protein) phosphatases II"/>
    <property type="match status" value="1"/>
</dbReference>
<dbReference type="GO" id="GO:0017017">
    <property type="term" value="F:MAP kinase tyrosine/serine/threonine phosphatase activity"/>
    <property type="evidence" value="ECO:0007669"/>
    <property type="project" value="TreeGrafter"/>
</dbReference>
<evidence type="ECO:0000256" key="1">
    <source>
        <dbReference type="ARBA" id="ARBA00008601"/>
    </source>
</evidence>
<dbReference type="Gene3D" id="3.40.250.10">
    <property type="entry name" value="Rhodanese-like domain"/>
    <property type="match status" value="1"/>
</dbReference>
<feature type="region of interest" description="Disordered" evidence="5">
    <location>
        <begin position="102"/>
        <end position="175"/>
    </location>
</feature>
<dbReference type="InterPro" id="IPR036873">
    <property type="entry name" value="Rhodanese-like_dom_sf"/>
</dbReference>
<dbReference type="PANTHER" id="PTHR10159:SF519">
    <property type="entry name" value="DUAL SPECIFICITY PROTEIN PHOSPHATASE MPK3"/>
    <property type="match status" value="1"/>
</dbReference>
<dbReference type="PROSITE" id="PS00383">
    <property type="entry name" value="TYR_PHOSPHATASE_1"/>
    <property type="match status" value="1"/>
</dbReference>
<comment type="caution">
    <text evidence="9">The sequence shown here is derived from an EMBL/GenBank/DDBJ whole genome shotgun (WGS) entry which is preliminary data.</text>
</comment>
<dbReference type="Proteomes" id="UP000319731">
    <property type="component" value="Unassembled WGS sequence"/>
</dbReference>
<dbReference type="InterPro" id="IPR001763">
    <property type="entry name" value="Rhodanese-like_dom"/>
</dbReference>
<evidence type="ECO:0000259" key="6">
    <source>
        <dbReference type="PROSITE" id="PS50054"/>
    </source>
</evidence>
<keyword evidence="4" id="KW-0904">Protein phosphatase</keyword>
<feature type="compositionally biased region" description="Polar residues" evidence="5">
    <location>
        <begin position="402"/>
        <end position="412"/>
    </location>
</feature>
<feature type="region of interest" description="Disordered" evidence="5">
    <location>
        <begin position="385"/>
        <end position="474"/>
    </location>
</feature>
<protein>
    <recommendedName>
        <fullName evidence="2">protein-tyrosine-phosphatase</fullName>
        <ecNumber evidence="2">3.1.3.48</ecNumber>
    </recommendedName>
</protein>
<dbReference type="SMART" id="SM00195">
    <property type="entry name" value="DSPc"/>
    <property type="match status" value="1"/>
</dbReference>
<dbReference type="EC" id="3.1.3.48" evidence="2"/>
<feature type="region of interest" description="Disordered" evidence="5">
    <location>
        <begin position="876"/>
        <end position="898"/>
    </location>
</feature>
<organism evidence="9 10">
    <name type="scientific">Synchytrium microbalum</name>
    <dbReference type="NCBI Taxonomy" id="1806994"/>
    <lineage>
        <taxon>Eukaryota</taxon>
        <taxon>Fungi</taxon>
        <taxon>Fungi incertae sedis</taxon>
        <taxon>Chytridiomycota</taxon>
        <taxon>Chytridiomycota incertae sedis</taxon>
        <taxon>Chytridiomycetes</taxon>
        <taxon>Synchytriales</taxon>
        <taxon>Synchytriaceae</taxon>
        <taxon>Synchytrium</taxon>
    </lineage>
</organism>
<evidence type="ECO:0000256" key="5">
    <source>
        <dbReference type="SAM" id="MobiDB-lite"/>
    </source>
</evidence>
<dbReference type="GeneID" id="42006690"/>
<feature type="compositionally biased region" description="Polar residues" evidence="5">
    <location>
        <begin position="10"/>
        <end position="31"/>
    </location>
</feature>
<feature type="domain" description="Tyrosine specific protein phosphatases" evidence="7">
    <location>
        <begin position="970"/>
        <end position="1029"/>
    </location>
</feature>
<dbReference type="Pfam" id="PF00581">
    <property type="entry name" value="Rhodanese"/>
    <property type="match status" value="1"/>
</dbReference>
<dbReference type="GO" id="GO:0005737">
    <property type="term" value="C:cytoplasm"/>
    <property type="evidence" value="ECO:0007669"/>
    <property type="project" value="TreeGrafter"/>
</dbReference>
<keyword evidence="3" id="KW-0378">Hydrolase</keyword>
<name>A0A507BV71_9FUNG</name>
<dbReference type="GO" id="GO:0008330">
    <property type="term" value="F:protein tyrosine/threonine phosphatase activity"/>
    <property type="evidence" value="ECO:0007669"/>
    <property type="project" value="TreeGrafter"/>
</dbReference>
<evidence type="ECO:0000259" key="8">
    <source>
        <dbReference type="PROSITE" id="PS50206"/>
    </source>
</evidence>
<feature type="region of interest" description="Disordered" evidence="5">
    <location>
        <begin position="1"/>
        <end position="86"/>
    </location>
</feature>
<evidence type="ECO:0000313" key="10">
    <source>
        <dbReference type="Proteomes" id="UP000319731"/>
    </source>
</evidence>
<accession>A0A507BV71</accession>
<evidence type="ECO:0000256" key="3">
    <source>
        <dbReference type="ARBA" id="ARBA00022801"/>
    </source>
</evidence>
<proteinExistence type="inferred from homology"/>
<dbReference type="PROSITE" id="PS50054">
    <property type="entry name" value="TYR_PHOSPHATASE_DUAL"/>
    <property type="match status" value="1"/>
</dbReference>
<feature type="region of interest" description="Disordered" evidence="5">
    <location>
        <begin position="275"/>
        <end position="295"/>
    </location>
</feature>
<dbReference type="InterPro" id="IPR016130">
    <property type="entry name" value="Tyr_Pase_AS"/>
</dbReference>
<feature type="compositionally biased region" description="Polar residues" evidence="5">
    <location>
        <begin position="314"/>
        <end position="330"/>
    </location>
</feature>
<comment type="similarity">
    <text evidence="1">Belongs to the protein-tyrosine phosphatase family. Non-receptor class dual specificity subfamily.</text>
</comment>
<dbReference type="GO" id="GO:0043409">
    <property type="term" value="P:negative regulation of MAPK cascade"/>
    <property type="evidence" value="ECO:0007669"/>
    <property type="project" value="TreeGrafter"/>
</dbReference>
<feature type="domain" description="Rhodanese" evidence="8">
    <location>
        <begin position="593"/>
        <end position="673"/>
    </location>
</feature>
<evidence type="ECO:0000259" key="7">
    <source>
        <dbReference type="PROSITE" id="PS50056"/>
    </source>
</evidence>
<dbReference type="InterPro" id="IPR000340">
    <property type="entry name" value="Dual-sp_phosphatase_cat-dom"/>
</dbReference>
<dbReference type="PANTHER" id="PTHR10159">
    <property type="entry name" value="DUAL SPECIFICITY PROTEIN PHOSPHATASE"/>
    <property type="match status" value="1"/>
</dbReference>
<feature type="compositionally biased region" description="Basic and acidic residues" evidence="5">
    <location>
        <begin position="280"/>
        <end position="291"/>
    </location>
</feature>
<dbReference type="CDD" id="cd14498">
    <property type="entry name" value="DSP"/>
    <property type="match status" value="1"/>
</dbReference>
<dbReference type="GO" id="GO:0033550">
    <property type="term" value="F:MAP kinase tyrosine phosphatase activity"/>
    <property type="evidence" value="ECO:0007669"/>
    <property type="project" value="TreeGrafter"/>
</dbReference>
<gene>
    <name evidence="9" type="ORF">SmJEL517_g05467</name>
</gene>
<feature type="compositionally biased region" description="Polar residues" evidence="5">
    <location>
        <begin position="881"/>
        <end position="898"/>
    </location>
</feature>
<dbReference type="InterPro" id="IPR000387">
    <property type="entry name" value="Tyr_Pase_dom"/>
</dbReference>
<dbReference type="InterPro" id="IPR029021">
    <property type="entry name" value="Prot-tyrosine_phosphatase-like"/>
</dbReference>
<dbReference type="EMBL" id="QEAO01000050">
    <property type="protein sequence ID" value="TPX31148.1"/>
    <property type="molecule type" value="Genomic_DNA"/>
</dbReference>
<dbReference type="Gene3D" id="3.90.190.10">
    <property type="entry name" value="Protein tyrosine phosphatase superfamily"/>
    <property type="match status" value="1"/>
</dbReference>
<keyword evidence="10" id="KW-1185">Reference proteome</keyword>
<dbReference type="STRING" id="1806994.A0A507BV71"/>
<evidence type="ECO:0000313" key="9">
    <source>
        <dbReference type="EMBL" id="TPX31148.1"/>
    </source>
</evidence>
<feature type="region of interest" description="Disordered" evidence="5">
    <location>
        <begin position="309"/>
        <end position="372"/>
    </location>
</feature>